<accession>A0A6A7BAI9</accession>
<evidence type="ECO:0000256" key="2">
    <source>
        <dbReference type="ARBA" id="ARBA00008335"/>
    </source>
</evidence>
<reference evidence="9" key="1">
    <citation type="submission" date="2020-01" db="EMBL/GenBank/DDBJ databases">
        <authorList>
            <consortium name="DOE Joint Genome Institute"/>
            <person name="Haridas S."/>
            <person name="Albert R."/>
            <person name="Binder M."/>
            <person name="Bloem J."/>
            <person name="Labutti K."/>
            <person name="Salamov A."/>
            <person name="Andreopoulos B."/>
            <person name="Baker S.E."/>
            <person name="Barry K."/>
            <person name="Bills G."/>
            <person name="Bluhm B.H."/>
            <person name="Cannon C."/>
            <person name="Castanera R."/>
            <person name="Culley D.E."/>
            <person name="Daum C."/>
            <person name="Ezra D."/>
            <person name="Gonzalez J.B."/>
            <person name="Henrissat B."/>
            <person name="Kuo A."/>
            <person name="Liang C."/>
            <person name="Lipzen A."/>
            <person name="Lutzoni F."/>
            <person name="Magnuson J."/>
            <person name="Mondo S."/>
            <person name="Nolan M."/>
            <person name="Ohm R."/>
            <person name="Pangilinan J."/>
            <person name="Park H.-J."/>
            <person name="Ramirez L."/>
            <person name="Alfaro M."/>
            <person name="Sun H."/>
            <person name="Tritt A."/>
            <person name="Yoshinaga Y."/>
            <person name="Zwiers L.-H."/>
            <person name="Turgeon B.G."/>
            <person name="Goodwin S.B."/>
            <person name="Spatafora J.W."/>
            <person name="Crous P.W."/>
            <person name="Grigoriev I.V."/>
        </authorList>
    </citation>
    <scope>NUCLEOTIDE SEQUENCE</scope>
    <source>
        <strain evidence="9">IPT5</strain>
    </source>
</reference>
<keyword evidence="10" id="KW-1185">Reference proteome</keyword>
<dbReference type="PANTHER" id="PTHR23511:SF12">
    <property type="entry name" value="TRANSPORTER, PUTATIVE (AFU_ORTHOLOGUE AFUA_7G01740)-RELATED"/>
    <property type="match status" value="1"/>
</dbReference>
<name>A0A6A7BAI9_9PLEO</name>
<feature type="transmembrane region" description="Helical" evidence="7">
    <location>
        <begin position="503"/>
        <end position="522"/>
    </location>
</feature>
<dbReference type="InterPro" id="IPR020846">
    <property type="entry name" value="MFS_dom"/>
</dbReference>
<comment type="similarity">
    <text evidence="2">Belongs to the major facilitator superfamily.</text>
</comment>
<feature type="transmembrane region" description="Helical" evidence="7">
    <location>
        <begin position="146"/>
        <end position="164"/>
    </location>
</feature>
<feature type="transmembrane region" description="Helical" evidence="7">
    <location>
        <begin position="416"/>
        <end position="434"/>
    </location>
</feature>
<gene>
    <name evidence="9" type="ORF">T440DRAFT_392779</name>
</gene>
<feature type="transmembrane region" description="Helical" evidence="7">
    <location>
        <begin position="383"/>
        <end position="404"/>
    </location>
</feature>
<proteinExistence type="inferred from homology"/>
<keyword evidence="5 7" id="KW-1133">Transmembrane helix</keyword>
<dbReference type="InterPro" id="IPR005828">
    <property type="entry name" value="MFS_sugar_transport-like"/>
</dbReference>
<evidence type="ECO:0000313" key="10">
    <source>
        <dbReference type="Proteomes" id="UP000799423"/>
    </source>
</evidence>
<dbReference type="PROSITE" id="PS50850">
    <property type="entry name" value="MFS"/>
    <property type="match status" value="1"/>
</dbReference>
<evidence type="ECO:0000256" key="1">
    <source>
        <dbReference type="ARBA" id="ARBA00004141"/>
    </source>
</evidence>
<comment type="subcellular location">
    <subcellularLocation>
        <location evidence="1">Membrane</location>
        <topology evidence="1">Multi-pass membrane protein</topology>
    </subcellularLocation>
</comment>
<keyword evidence="3" id="KW-0813">Transport</keyword>
<dbReference type="Proteomes" id="UP000799423">
    <property type="component" value="Unassembled WGS sequence"/>
</dbReference>
<feature type="transmembrane region" description="Helical" evidence="7">
    <location>
        <begin position="231"/>
        <end position="256"/>
    </location>
</feature>
<evidence type="ECO:0000313" key="9">
    <source>
        <dbReference type="EMBL" id="KAF2852380.1"/>
    </source>
</evidence>
<feature type="transmembrane region" description="Helical" evidence="7">
    <location>
        <begin position="61"/>
        <end position="83"/>
    </location>
</feature>
<dbReference type="Gene3D" id="1.20.1250.20">
    <property type="entry name" value="MFS general substrate transporter like domains"/>
    <property type="match status" value="1"/>
</dbReference>
<dbReference type="Pfam" id="PF00083">
    <property type="entry name" value="Sugar_tr"/>
    <property type="match status" value="1"/>
</dbReference>
<evidence type="ECO:0000256" key="4">
    <source>
        <dbReference type="ARBA" id="ARBA00022692"/>
    </source>
</evidence>
<dbReference type="InterPro" id="IPR036259">
    <property type="entry name" value="MFS_trans_sf"/>
</dbReference>
<dbReference type="PANTHER" id="PTHR23511">
    <property type="entry name" value="SYNAPTIC VESICLE GLYCOPROTEIN 2"/>
    <property type="match status" value="1"/>
</dbReference>
<sequence length="530" mass="57383">MSTTIKITEDSSQAAHEGPTVLDAPISVIEDGSLDPVYEAKAKVLNKAIQDIGMGKYQWQLFIVIGFGWSMDNLWPIVTSLIFTPVRNEFNPTRAPFLQLAQNIGLLFGAIFWGFGCDIFGRRWAFNLTIGITAVFGMAAAGSPNFAAIGTFAALWSVGVRLISSSGGNLPVDSAIFLEFLPGTLQYLLTVLSIFWSLAQVFATLVAWPLLGNLTCQQTDTDCTKSENMGWRYFMIVMGGVALIMFFFRFVLFTIFESPKFLMGKGKDEEAIRVVHEIAQRNGKTTTISLVDLKICEALALPGSSKSHRQQTTATAAVKRNLHKLDTSHVKALFATKKLGFSTGIITLVWAFIGLGFPLYNAFLPYIQATRGASFGESSTYLTYRNTLIIAVLGVPGCLLGGLLVETPRVGRKGTLAGSTILTGVFLFGSTTALTSNSLLGWNCAYNFMSNIMYAVLYAYTPEIFATKDRGTGNAITASANRVFGIMAPIVAMFANLETSAPVYVSGALFIAAGLLVLILPFESRGKASM</sequence>
<dbReference type="EMBL" id="MU006299">
    <property type="protein sequence ID" value="KAF2852380.1"/>
    <property type="molecule type" value="Genomic_DNA"/>
</dbReference>
<keyword evidence="4 7" id="KW-0812">Transmembrane</keyword>
<feature type="domain" description="Major facilitator superfamily (MFS) profile" evidence="8">
    <location>
        <begin position="61"/>
        <end position="525"/>
    </location>
</feature>
<protein>
    <submittedName>
        <fullName evidence="9">Membrane transporter</fullName>
    </submittedName>
</protein>
<feature type="transmembrane region" description="Helical" evidence="7">
    <location>
        <begin position="95"/>
        <end position="117"/>
    </location>
</feature>
<dbReference type="FunFam" id="1.20.1250.20:FF:000171">
    <property type="entry name" value="MFS general substrate transporter"/>
    <property type="match status" value="1"/>
</dbReference>
<dbReference type="SUPFAM" id="SSF103473">
    <property type="entry name" value="MFS general substrate transporter"/>
    <property type="match status" value="1"/>
</dbReference>
<evidence type="ECO:0000256" key="5">
    <source>
        <dbReference type="ARBA" id="ARBA00022989"/>
    </source>
</evidence>
<feature type="transmembrane region" description="Helical" evidence="7">
    <location>
        <begin position="339"/>
        <end position="363"/>
    </location>
</feature>
<feature type="transmembrane region" description="Helical" evidence="7">
    <location>
        <begin position="480"/>
        <end position="497"/>
    </location>
</feature>
<dbReference type="CDD" id="cd17316">
    <property type="entry name" value="MFS_SV2_like"/>
    <property type="match status" value="1"/>
</dbReference>
<evidence type="ECO:0000256" key="6">
    <source>
        <dbReference type="ARBA" id="ARBA00023136"/>
    </source>
</evidence>
<evidence type="ECO:0000256" key="7">
    <source>
        <dbReference type="SAM" id="Phobius"/>
    </source>
</evidence>
<organism evidence="9 10">
    <name type="scientific">Plenodomus tracheiphilus IPT5</name>
    <dbReference type="NCBI Taxonomy" id="1408161"/>
    <lineage>
        <taxon>Eukaryota</taxon>
        <taxon>Fungi</taxon>
        <taxon>Dikarya</taxon>
        <taxon>Ascomycota</taxon>
        <taxon>Pezizomycotina</taxon>
        <taxon>Dothideomycetes</taxon>
        <taxon>Pleosporomycetidae</taxon>
        <taxon>Pleosporales</taxon>
        <taxon>Pleosporineae</taxon>
        <taxon>Leptosphaeriaceae</taxon>
        <taxon>Plenodomus</taxon>
    </lineage>
</organism>
<dbReference type="GO" id="GO:0022857">
    <property type="term" value="F:transmembrane transporter activity"/>
    <property type="evidence" value="ECO:0007669"/>
    <property type="project" value="InterPro"/>
</dbReference>
<dbReference type="OrthoDB" id="4139357at2759"/>
<keyword evidence="6 7" id="KW-0472">Membrane</keyword>
<dbReference type="GO" id="GO:0016020">
    <property type="term" value="C:membrane"/>
    <property type="evidence" value="ECO:0007669"/>
    <property type="project" value="UniProtKB-SubCell"/>
</dbReference>
<feature type="transmembrane region" description="Helical" evidence="7">
    <location>
        <begin position="185"/>
        <end position="211"/>
    </location>
</feature>
<evidence type="ECO:0000256" key="3">
    <source>
        <dbReference type="ARBA" id="ARBA00022448"/>
    </source>
</evidence>
<evidence type="ECO:0000259" key="8">
    <source>
        <dbReference type="PROSITE" id="PS50850"/>
    </source>
</evidence>
<dbReference type="AlphaFoldDB" id="A0A6A7BAI9"/>
<feature type="transmembrane region" description="Helical" evidence="7">
    <location>
        <begin position="440"/>
        <end position="460"/>
    </location>
</feature>
<feature type="transmembrane region" description="Helical" evidence="7">
    <location>
        <begin position="124"/>
        <end position="140"/>
    </location>
</feature>